<proteinExistence type="predicted"/>
<name>A0A7C4L0H6_9CHLR</name>
<organism evidence="2">
    <name type="scientific">Bellilinea caldifistulae</name>
    <dbReference type="NCBI Taxonomy" id="360411"/>
    <lineage>
        <taxon>Bacteria</taxon>
        <taxon>Bacillati</taxon>
        <taxon>Chloroflexota</taxon>
        <taxon>Anaerolineae</taxon>
        <taxon>Anaerolineales</taxon>
        <taxon>Anaerolineaceae</taxon>
        <taxon>Bellilinea</taxon>
    </lineage>
</organism>
<accession>A0A7C4L0H6</accession>
<keyword evidence="1" id="KW-0472">Membrane</keyword>
<comment type="caution">
    <text evidence="2">The sequence shown here is derived from an EMBL/GenBank/DDBJ whole genome shotgun (WGS) entry which is preliminary data.</text>
</comment>
<dbReference type="AlphaFoldDB" id="A0A7C4L0H6"/>
<keyword evidence="1" id="KW-0812">Transmembrane</keyword>
<reference evidence="2" key="1">
    <citation type="journal article" date="2020" name="mSystems">
        <title>Genome- and Community-Level Interaction Insights into Carbon Utilization and Element Cycling Functions of Hydrothermarchaeota in Hydrothermal Sediment.</title>
        <authorList>
            <person name="Zhou Z."/>
            <person name="Liu Y."/>
            <person name="Xu W."/>
            <person name="Pan J."/>
            <person name="Luo Z.H."/>
            <person name="Li M."/>
        </authorList>
    </citation>
    <scope>NUCLEOTIDE SEQUENCE [LARGE SCALE GENOMIC DNA]</scope>
    <source>
        <strain evidence="2">SpSt-556</strain>
    </source>
</reference>
<evidence type="ECO:0000256" key="1">
    <source>
        <dbReference type="SAM" id="Phobius"/>
    </source>
</evidence>
<keyword evidence="1" id="KW-1133">Transmembrane helix</keyword>
<feature type="transmembrane region" description="Helical" evidence="1">
    <location>
        <begin position="34"/>
        <end position="53"/>
    </location>
</feature>
<evidence type="ECO:0000313" key="2">
    <source>
        <dbReference type="EMBL" id="HGS87982.1"/>
    </source>
</evidence>
<dbReference type="EMBL" id="DSXR01000102">
    <property type="protein sequence ID" value="HGS87982.1"/>
    <property type="molecule type" value="Genomic_DNA"/>
</dbReference>
<gene>
    <name evidence="2" type="ORF">ENT17_10225</name>
</gene>
<protein>
    <submittedName>
        <fullName evidence="2">Uncharacterized protein</fullName>
    </submittedName>
</protein>
<sequence length="89" mass="10150">MNSFLWIFVLFIALSAVSIVVRVDDIDRPEAQGVIALLVAAALLEGYRFGGLWKKEREKEKREKEQEMTCAECPLRELAIGAKDRRRQG</sequence>